<gene>
    <name evidence="6" type="ORF">EV356DRAFT_470033</name>
</gene>
<dbReference type="Proteomes" id="UP000800092">
    <property type="component" value="Unassembled WGS sequence"/>
</dbReference>
<evidence type="ECO:0008006" key="8">
    <source>
        <dbReference type="Google" id="ProtNLM"/>
    </source>
</evidence>
<dbReference type="Pfam" id="PF13041">
    <property type="entry name" value="PPR_2"/>
    <property type="match status" value="1"/>
</dbReference>
<evidence type="ECO:0000313" key="7">
    <source>
        <dbReference type="Proteomes" id="UP000800092"/>
    </source>
</evidence>
<comment type="function">
    <text evidence="3">Regulates mitochondrial small subunit maturation by controlling 15S rRNA 5'-end processing. Localizes to the 5' precursor of the 15S rRNA in a position that is subsequently occupied by mS47 in the mature yeast mtSSU. Uses structure and sequence-specific RNA recognition, binding to a single-stranded region of the precursor and specifically recognizing bases -6 to -1. The exchange of Ccm1 for mS47 is coupled to the irreversible removal of precursor rRNA that is accompanied by conformational changes of the mitoribosomal proteins uS5m and mS26. These conformational changes signal completion of 5'-end rRNA processing through protection of the mature 5'-end of the 15S rRNA and stabilization of mS47. The removal of the 5' precursor together with the dissociation of Ccm1 may be catalyzed by the 5'-3' exoribonuclease Pet127. Involved in the specific removal of group I introns in mitochondrial encoded transcripts.</text>
</comment>
<evidence type="ECO:0000256" key="4">
    <source>
        <dbReference type="ARBA" id="ARBA00044511"/>
    </source>
</evidence>
<feature type="region of interest" description="Disordered" evidence="5">
    <location>
        <begin position="386"/>
        <end position="413"/>
    </location>
</feature>
<reference evidence="6" key="1">
    <citation type="journal article" date="2020" name="Stud. Mycol.">
        <title>101 Dothideomycetes genomes: a test case for predicting lifestyles and emergence of pathogens.</title>
        <authorList>
            <person name="Haridas S."/>
            <person name="Albert R."/>
            <person name="Binder M."/>
            <person name="Bloem J."/>
            <person name="Labutti K."/>
            <person name="Salamov A."/>
            <person name="Andreopoulos B."/>
            <person name="Baker S."/>
            <person name="Barry K."/>
            <person name="Bills G."/>
            <person name="Bluhm B."/>
            <person name="Cannon C."/>
            <person name="Castanera R."/>
            <person name="Culley D."/>
            <person name="Daum C."/>
            <person name="Ezra D."/>
            <person name="Gonzalez J."/>
            <person name="Henrissat B."/>
            <person name="Kuo A."/>
            <person name="Liang C."/>
            <person name="Lipzen A."/>
            <person name="Lutzoni F."/>
            <person name="Magnuson J."/>
            <person name="Mondo S."/>
            <person name="Nolan M."/>
            <person name="Ohm R."/>
            <person name="Pangilinan J."/>
            <person name="Park H.-J."/>
            <person name="Ramirez L."/>
            <person name="Alfaro M."/>
            <person name="Sun H."/>
            <person name="Tritt A."/>
            <person name="Yoshinaga Y."/>
            <person name="Zwiers L.-H."/>
            <person name="Turgeon B."/>
            <person name="Goodwin S."/>
            <person name="Spatafora J."/>
            <person name="Crous P."/>
            <person name="Grigoriev I."/>
        </authorList>
    </citation>
    <scope>NUCLEOTIDE SEQUENCE</scope>
    <source>
        <strain evidence="6">Tuck. ex Michener</strain>
    </source>
</reference>
<dbReference type="Gene3D" id="1.25.40.10">
    <property type="entry name" value="Tetratricopeptide repeat domain"/>
    <property type="match status" value="1"/>
</dbReference>
<organism evidence="6 7">
    <name type="scientific">Viridothelium virens</name>
    <name type="common">Speckled blister lichen</name>
    <name type="synonym">Trypethelium virens</name>
    <dbReference type="NCBI Taxonomy" id="1048519"/>
    <lineage>
        <taxon>Eukaryota</taxon>
        <taxon>Fungi</taxon>
        <taxon>Dikarya</taxon>
        <taxon>Ascomycota</taxon>
        <taxon>Pezizomycotina</taxon>
        <taxon>Dothideomycetes</taxon>
        <taxon>Dothideomycetes incertae sedis</taxon>
        <taxon>Trypetheliales</taxon>
        <taxon>Trypetheliaceae</taxon>
        <taxon>Viridothelium</taxon>
    </lineage>
</organism>
<feature type="compositionally biased region" description="Basic and acidic residues" evidence="5">
    <location>
        <begin position="395"/>
        <end position="408"/>
    </location>
</feature>
<keyword evidence="7" id="KW-1185">Reference proteome</keyword>
<dbReference type="NCBIfam" id="TIGR00756">
    <property type="entry name" value="PPR"/>
    <property type="match status" value="1"/>
</dbReference>
<keyword evidence="2" id="KW-0677">Repeat</keyword>
<proteinExistence type="inferred from homology"/>
<sequence length="660" mass="74316">MLDCPACIERCFRAVVGRPHLFPASSRQVSPYTLRWVNQSRSRPYSTAVERSRKLGFLTSSEEARRAAKERRYPQKAENAKILAYKHRAHESKHDAPATLSQADQEQLRLELAYLKDPLKLSDRVWDLLHQDNVEKAMVLARMASSKNMQCVVSWNHIIDWMMSRGKANAAMKAYNEMKKRAQFPDSYTYLLLLRGFAKNCELPNSLGNALSIYYSMSATGARVRPTIIHSNAVLKVCVRTRNTDALWGVIEKMPEEGSGAPDKLTFTTILNALGMQRFDERLAGMTEEEYAARREDAVSQGRQIWGSIVNHWRKGKLFVDADLVCAMGRLLLSGVRARDWDDVLTLIEQTMDIPRLIAPFGSKEREDSHIAPRLRAPHVAAGLTTDVRLPNTPAKDDDSELRPRSEFDSISSLGSADAVARSSSPTFAQPDNNTLSVVVEACQKMYAKKLGDQYWELFTQKFEIVPDLDNVNMYLRCLRQYRSSGQVVALLRTHLDGAGAATAPAGKTFRIAMSCCARDNKNRHVMTHANYVLDLMEKKLSGSDPKTVSLYLDLALSTGDQEHMLYAAERVQKAVTEVKSKISYAGKINPKAMGEAMAFLGNVLRVYFAMLRDDRLTHTARSQFEERRGRLQAFLDRQKSSRVVPVEQSQPIDESEGAK</sequence>
<dbReference type="PANTHER" id="PTHR47936:SF1">
    <property type="entry name" value="PENTATRICOPEPTIDE REPEAT-CONTAINING PROTEIN GUN1, CHLOROPLASTIC"/>
    <property type="match status" value="1"/>
</dbReference>
<dbReference type="InterPro" id="IPR011990">
    <property type="entry name" value="TPR-like_helical_dom_sf"/>
</dbReference>
<feature type="region of interest" description="Disordered" evidence="5">
    <location>
        <begin position="640"/>
        <end position="660"/>
    </location>
</feature>
<dbReference type="EMBL" id="ML991815">
    <property type="protein sequence ID" value="KAF2232494.1"/>
    <property type="molecule type" value="Genomic_DNA"/>
</dbReference>
<evidence type="ECO:0000256" key="3">
    <source>
        <dbReference type="ARBA" id="ARBA00044493"/>
    </source>
</evidence>
<comment type="subunit">
    <text evidence="4">Binds to mitochondrial small subunit 15S rRNA.</text>
</comment>
<evidence type="ECO:0000256" key="2">
    <source>
        <dbReference type="ARBA" id="ARBA00022737"/>
    </source>
</evidence>
<evidence type="ECO:0000256" key="5">
    <source>
        <dbReference type="SAM" id="MobiDB-lite"/>
    </source>
</evidence>
<protein>
    <recommendedName>
        <fullName evidence="8">Pentatricopeptide repeat protein</fullName>
    </recommendedName>
</protein>
<dbReference type="PANTHER" id="PTHR47936">
    <property type="entry name" value="PPR_LONG DOMAIN-CONTAINING PROTEIN"/>
    <property type="match status" value="1"/>
</dbReference>
<comment type="similarity">
    <text evidence="1">Belongs to the CCM1 family.</text>
</comment>
<name>A0A6A6H314_VIRVR</name>
<dbReference type="Pfam" id="PF13812">
    <property type="entry name" value="PPR_3"/>
    <property type="match status" value="1"/>
</dbReference>
<evidence type="ECO:0000256" key="1">
    <source>
        <dbReference type="ARBA" id="ARBA00006192"/>
    </source>
</evidence>
<evidence type="ECO:0000313" key="6">
    <source>
        <dbReference type="EMBL" id="KAF2232494.1"/>
    </source>
</evidence>
<dbReference type="AlphaFoldDB" id="A0A6A6H314"/>
<accession>A0A6A6H314</accession>
<dbReference type="OrthoDB" id="185373at2759"/>
<dbReference type="InterPro" id="IPR002885">
    <property type="entry name" value="PPR_rpt"/>
</dbReference>